<keyword evidence="3 7" id="KW-0812">Transmembrane</keyword>
<dbReference type="SUPFAM" id="SSF103473">
    <property type="entry name" value="MFS general substrate transporter"/>
    <property type="match status" value="1"/>
</dbReference>
<dbReference type="AlphaFoldDB" id="A0A5M9MIY8"/>
<feature type="transmembrane region" description="Helical" evidence="7">
    <location>
        <begin position="473"/>
        <end position="499"/>
    </location>
</feature>
<organism evidence="9 10">
    <name type="scientific">Aspergillus tanneri</name>
    <dbReference type="NCBI Taxonomy" id="1220188"/>
    <lineage>
        <taxon>Eukaryota</taxon>
        <taxon>Fungi</taxon>
        <taxon>Dikarya</taxon>
        <taxon>Ascomycota</taxon>
        <taxon>Pezizomycotina</taxon>
        <taxon>Eurotiomycetes</taxon>
        <taxon>Eurotiomycetidae</taxon>
        <taxon>Eurotiales</taxon>
        <taxon>Aspergillaceae</taxon>
        <taxon>Aspergillus</taxon>
        <taxon>Aspergillus subgen. Circumdati</taxon>
    </lineage>
</organism>
<dbReference type="CDD" id="cd17323">
    <property type="entry name" value="MFS_Tpo1_MDR_like"/>
    <property type="match status" value="1"/>
</dbReference>
<dbReference type="EMBL" id="QUQM01000006">
    <property type="protein sequence ID" value="KAA8644923.1"/>
    <property type="molecule type" value="Genomic_DNA"/>
</dbReference>
<feature type="compositionally biased region" description="Low complexity" evidence="6">
    <location>
        <begin position="81"/>
        <end position="91"/>
    </location>
</feature>
<dbReference type="Gene3D" id="1.20.1250.20">
    <property type="entry name" value="MFS general substrate transporter like domains"/>
    <property type="match status" value="1"/>
</dbReference>
<dbReference type="GO" id="GO:0022857">
    <property type="term" value="F:transmembrane transporter activity"/>
    <property type="evidence" value="ECO:0007669"/>
    <property type="project" value="InterPro"/>
</dbReference>
<evidence type="ECO:0000256" key="5">
    <source>
        <dbReference type="ARBA" id="ARBA00023136"/>
    </source>
</evidence>
<feature type="transmembrane region" description="Helical" evidence="7">
    <location>
        <begin position="201"/>
        <end position="219"/>
    </location>
</feature>
<feature type="region of interest" description="Disordered" evidence="6">
    <location>
        <begin position="37"/>
        <end position="60"/>
    </location>
</feature>
<evidence type="ECO:0000256" key="6">
    <source>
        <dbReference type="SAM" id="MobiDB-lite"/>
    </source>
</evidence>
<evidence type="ECO:0000256" key="7">
    <source>
        <dbReference type="SAM" id="Phobius"/>
    </source>
</evidence>
<feature type="transmembrane region" description="Helical" evidence="7">
    <location>
        <begin position="403"/>
        <end position="423"/>
    </location>
</feature>
<evidence type="ECO:0000256" key="2">
    <source>
        <dbReference type="ARBA" id="ARBA00022448"/>
    </source>
</evidence>
<evidence type="ECO:0000313" key="10">
    <source>
        <dbReference type="Proteomes" id="UP000324241"/>
    </source>
</evidence>
<feature type="transmembrane region" description="Helical" evidence="7">
    <location>
        <begin position="292"/>
        <end position="310"/>
    </location>
</feature>
<dbReference type="OrthoDB" id="9986881at2759"/>
<feature type="compositionally biased region" description="Polar residues" evidence="6">
    <location>
        <begin position="1"/>
        <end position="16"/>
    </location>
</feature>
<dbReference type="GO" id="GO:0005886">
    <property type="term" value="C:plasma membrane"/>
    <property type="evidence" value="ECO:0007669"/>
    <property type="project" value="TreeGrafter"/>
</dbReference>
<feature type="region of interest" description="Disordered" evidence="6">
    <location>
        <begin position="75"/>
        <end position="101"/>
    </location>
</feature>
<dbReference type="InterPro" id="IPR011701">
    <property type="entry name" value="MFS"/>
</dbReference>
<name>A0A5M9MIY8_9EURO</name>
<evidence type="ECO:0000313" key="9">
    <source>
        <dbReference type="EMBL" id="KAA8644923.1"/>
    </source>
</evidence>
<comment type="caution">
    <text evidence="9">The sequence shown here is derived from an EMBL/GenBank/DDBJ whole genome shotgun (WGS) entry which is preliminary data.</text>
</comment>
<keyword evidence="2" id="KW-0813">Transport</keyword>
<gene>
    <name evidence="9" type="ORF">ATNIH1004_009134</name>
</gene>
<feature type="transmembrane region" description="Helical" evidence="7">
    <location>
        <begin position="366"/>
        <end position="391"/>
    </location>
</feature>
<evidence type="ECO:0000256" key="1">
    <source>
        <dbReference type="ARBA" id="ARBA00004141"/>
    </source>
</evidence>
<feature type="transmembrane region" description="Helical" evidence="7">
    <location>
        <begin position="134"/>
        <end position="154"/>
    </location>
</feature>
<dbReference type="GeneID" id="54331836"/>
<proteinExistence type="predicted"/>
<dbReference type="PANTHER" id="PTHR23502:SF31">
    <property type="entry name" value="POLYAMINE TRANSPORTER 1"/>
    <property type="match status" value="1"/>
</dbReference>
<keyword evidence="5 7" id="KW-0472">Membrane</keyword>
<dbReference type="VEuPathDB" id="FungiDB:EYZ11_005305"/>
<feature type="domain" description="Major facilitator superfamily (MFS) profile" evidence="8">
    <location>
        <begin position="136"/>
        <end position="505"/>
    </location>
</feature>
<feature type="region of interest" description="Disordered" evidence="6">
    <location>
        <begin position="1"/>
        <end position="20"/>
    </location>
</feature>
<dbReference type="Proteomes" id="UP000324241">
    <property type="component" value="Unassembled WGS sequence"/>
</dbReference>
<feature type="transmembrane region" description="Helical" evidence="7">
    <location>
        <begin position="174"/>
        <end position="194"/>
    </location>
</feature>
<comment type="subcellular location">
    <subcellularLocation>
        <location evidence="1">Membrane</location>
        <topology evidence="1">Multi-pass membrane protein</topology>
    </subcellularLocation>
</comment>
<keyword evidence="4 7" id="KW-1133">Transmembrane helix</keyword>
<accession>A0A5M9MIY8</accession>
<dbReference type="InterPro" id="IPR036259">
    <property type="entry name" value="MFS_trans_sf"/>
</dbReference>
<sequence length="505" mass="55641">MPPTTHRTNARKSQSFHIRRASPTLLNISLANTEGVEMSFEQTSSGSGPVDHHLEQQSTSLSSYHKIGTVRPQHALTVGGSSSPSSHVSKSTLPAFGAGKPYPPPLPEKEEYVVEFDGPGDPLYPQNWGRARKLFAATILAFTSMTSTFDSSIFTSSTHHVAETFHIGVEVGTLSSSLYIIGYAFGPLIWAPFSELTGRRIPVLIGMFGFGVFNVAVATSKDLQTLLISRFFSGIFGSCPLTVVAAIFSDIYDDRSRGSAIAVYASTVFLGPLLTPLIGGFIDLFLGWRWTAYIPALMGFLSFILNALLLRESYPPVVLTYKAKQLRRLTQNWGIHSKQEEIEIDLRELVTKNFSRPLRLLMTEPMLLAVTLYLSFIYGLLYCFLTAYTAVFQGVYHMAPGVSGLPFFGMIVGLLVATAYIVLSSPGYNRKLARNDGIPVPEWRLPPVIFGGVLFAGGLFWFGWTGFSNKIHWIVPTLSGLFTGFGLLTIFIQIFNYIIDTHSEE</sequence>
<reference evidence="9 10" key="1">
    <citation type="submission" date="2019-08" db="EMBL/GenBank/DDBJ databases">
        <title>The genome sequence of a newly discovered highly antifungal drug resistant Aspergillus species, Aspergillus tanneri NIH 1004.</title>
        <authorList>
            <person name="Mounaud S."/>
            <person name="Singh I."/>
            <person name="Joardar V."/>
            <person name="Pakala S."/>
            <person name="Pakala S."/>
            <person name="Venepally P."/>
            <person name="Chung J.K."/>
            <person name="Losada L."/>
            <person name="Nierman W.C."/>
        </authorList>
    </citation>
    <scope>NUCLEOTIDE SEQUENCE [LARGE SCALE GENOMIC DNA]</scope>
    <source>
        <strain evidence="9 10">NIH1004</strain>
    </source>
</reference>
<feature type="transmembrane region" description="Helical" evidence="7">
    <location>
        <begin position="261"/>
        <end position="286"/>
    </location>
</feature>
<dbReference type="PROSITE" id="PS50850">
    <property type="entry name" value="MFS"/>
    <property type="match status" value="1"/>
</dbReference>
<dbReference type="InterPro" id="IPR020846">
    <property type="entry name" value="MFS_dom"/>
</dbReference>
<dbReference type="Pfam" id="PF07690">
    <property type="entry name" value="MFS_1"/>
    <property type="match status" value="1"/>
</dbReference>
<protein>
    <recommendedName>
        <fullName evidence="8">Major facilitator superfamily (MFS) profile domain-containing protein</fullName>
    </recommendedName>
</protein>
<dbReference type="RefSeq" id="XP_033424284.1">
    <property type="nucleotide sequence ID" value="XM_033573732.1"/>
</dbReference>
<evidence type="ECO:0000259" key="8">
    <source>
        <dbReference type="PROSITE" id="PS50850"/>
    </source>
</evidence>
<evidence type="ECO:0000256" key="4">
    <source>
        <dbReference type="ARBA" id="ARBA00022989"/>
    </source>
</evidence>
<dbReference type="FunFam" id="1.20.1250.20:FF:000011">
    <property type="entry name" value="MFS multidrug transporter, putative"/>
    <property type="match status" value="1"/>
</dbReference>
<dbReference type="PANTHER" id="PTHR23502">
    <property type="entry name" value="MAJOR FACILITATOR SUPERFAMILY"/>
    <property type="match status" value="1"/>
</dbReference>
<feature type="transmembrane region" description="Helical" evidence="7">
    <location>
        <begin position="231"/>
        <end position="249"/>
    </location>
</feature>
<evidence type="ECO:0000256" key="3">
    <source>
        <dbReference type="ARBA" id="ARBA00022692"/>
    </source>
</evidence>
<feature type="transmembrane region" description="Helical" evidence="7">
    <location>
        <begin position="444"/>
        <end position="467"/>
    </location>
</feature>